<evidence type="ECO:0000313" key="2">
    <source>
        <dbReference type="WBParaSite" id="Gr19_v10_g946.t1"/>
    </source>
</evidence>
<reference evidence="2" key="1">
    <citation type="submission" date="2022-11" db="UniProtKB">
        <authorList>
            <consortium name="WormBaseParasite"/>
        </authorList>
    </citation>
    <scope>IDENTIFICATION</scope>
</reference>
<evidence type="ECO:0000313" key="1">
    <source>
        <dbReference type="Proteomes" id="UP000887572"/>
    </source>
</evidence>
<accession>A0A914IFM3</accession>
<dbReference type="AlphaFoldDB" id="A0A914IFM3"/>
<dbReference type="WBParaSite" id="Gr19_v10_g946.t1">
    <property type="protein sequence ID" value="Gr19_v10_g946.t1"/>
    <property type="gene ID" value="Gr19_v10_g946"/>
</dbReference>
<sequence length="72" mass="8680">MDNAKIRPIPQFKRVDVRRGANSRERRVWYCKCVANCGYFMRATLQNNGRFNLHHTHEFLHVHNNHAIWAEF</sequence>
<keyword evidence="1" id="KW-1185">Reference proteome</keyword>
<organism evidence="1 2">
    <name type="scientific">Globodera rostochiensis</name>
    <name type="common">Golden nematode worm</name>
    <name type="synonym">Heterodera rostochiensis</name>
    <dbReference type="NCBI Taxonomy" id="31243"/>
    <lineage>
        <taxon>Eukaryota</taxon>
        <taxon>Metazoa</taxon>
        <taxon>Ecdysozoa</taxon>
        <taxon>Nematoda</taxon>
        <taxon>Chromadorea</taxon>
        <taxon>Rhabditida</taxon>
        <taxon>Tylenchina</taxon>
        <taxon>Tylenchomorpha</taxon>
        <taxon>Tylenchoidea</taxon>
        <taxon>Heteroderidae</taxon>
        <taxon>Heteroderinae</taxon>
        <taxon>Globodera</taxon>
    </lineage>
</organism>
<name>A0A914IFM3_GLORO</name>
<protein>
    <submittedName>
        <fullName evidence="2">FLYWCH-type domain-containing protein</fullName>
    </submittedName>
</protein>
<proteinExistence type="predicted"/>
<dbReference type="Proteomes" id="UP000887572">
    <property type="component" value="Unplaced"/>
</dbReference>